<dbReference type="KEGG" id="plon:Pla110_20530"/>
<organism evidence="1 2">
    <name type="scientific">Polystyrenella longa</name>
    <dbReference type="NCBI Taxonomy" id="2528007"/>
    <lineage>
        <taxon>Bacteria</taxon>
        <taxon>Pseudomonadati</taxon>
        <taxon>Planctomycetota</taxon>
        <taxon>Planctomycetia</taxon>
        <taxon>Planctomycetales</taxon>
        <taxon>Planctomycetaceae</taxon>
        <taxon>Polystyrenella</taxon>
    </lineage>
</organism>
<dbReference type="EMBL" id="CP036281">
    <property type="protein sequence ID" value="QDU80326.1"/>
    <property type="molecule type" value="Genomic_DNA"/>
</dbReference>
<accession>A0A518CM72</accession>
<reference evidence="1 2" key="1">
    <citation type="submission" date="2019-02" db="EMBL/GenBank/DDBJ databases">
        <title>Deep-cultivation of Planctomycetes and their phenomic and genomic characterization uncovers novel biology.</title>
        <authorList>
            <person name="Wiegand S."/>
            <person name="Jogler M."/>
            <person name="Boedeker C."/>
            <person name="Pinto D."/>
            <person name="Vollmers J."/>
            <person name="Rivas-Marin E."/>
            <person name="Kohn T."/>
            <person name="Peeters S.H."/>
            <person name="Heuer A."/>
            <person name="Rast P."/>
            <person name="Oberbeckmann S."/>
            <person name="Bunk B."/>
            <person name="Jeske O."/>
            <person name="Meyerdierks A."/>
            <person name="Storesund J.E."/>
            <person name="Kallscheuer N."/>
            <person name="Luecker S."/>
            <person name="Lage O.M."/>
            <person name="Pohl T."/>
            <person name="Merkel B.J."/>
            <person name="Hornburger P."/>
            <person name="Mueller R.-W."/>
            <person name="Bruemmer F."/>
            <person name="Labrenz M."/>
            <person name="Spormann A.M."/>
            <person name="Op den Camp H."/>
            <person name="Overmann J."/>
            <person name="Amann R."/>
            <person name="Jetten M.S.M."/>
            <person name="Mascher T."/>
            <person name="Medema M.H."/>
            <person name="Devos D.P."/>
            <person name="Kaster A.-K."/>
            <person name="Ovreas L."/>
            <person name="Rohde M."/>
            <person name="Galperin M.Y."/>
            <person name="Jogler C."/>
        </authorList>
    </citation>
    <scope>NUCLEOTIDE SEQUENCE [LARGE SCALE GENOMIC DNA]</scope>
    <source>
        <strain evidence="1 2">Pla110</strain>
    </source>
</reference>
<evidence type="ECO:0000313" key="2">
    <source>
        <dbReference type="Proteomes" id="UP000317178"/>
    </source>
</evidence>
<keyword evidence="2" id="KW-1185">Reference proteome</keyword>
<sequence>MACIGWIRKLFITTLLVIFLAGSAEVALRFDSAINEDDLLGSPTENALVTPCWQAQYQLKPLSVHHSTNPDTHADVTVRTNEWGGRGGTYAVPKPAGVFRILNLGDESTLAAAVDEQDTFSRQLQATMQPLMSDQLEVINAGVPGYCPLLAYLKLKHTLMTLEPDLVIYHFDMSDIADDYRARRQLIMEKGVAQVCPHPDLANKTQPQQRFTQQLMLIQRGTELWADNASSTDTMSDRQDISSPAGKLSWTLDHPPNWSLYIEHALRPLNAIQDLVENSKSLFIVSTLPKPWQVSADACNGRNIRSNLGFKQNQLYGNEYPFQIVQQYCQQHGIRHYSPIVTLKQQQNAGTLFLQNAAEFSPRGHAVYARILAQNIYQQYQQR</sequence>
<dbReference type="OrthoDB" id="208619at2"/>
<protein>
    <recommendedName>
        <fullName evidence="3">SGNH/GDSL hydrolase family protein</fullName>
    </recommendedName>
</protein>
<dbReference type="RefSeq" id="WP_144995618.1">
    <property type="nucleotide sequence ID" value="NZ_CP036281.1"/>
</dbReference>
<evidence type="ECO:0008006" key="3">
    <source>
        <dbReference type="Google" id="ProtNLM"/>
    </source>
</evidence>
<name>A0A518CM72_9PLAN</name>
<dbReference type="InterPro" id="IPR036514">
    <property type="entry name" value="SGNH_hydro_sf"/>
</dbReference>
<dbReference type="AlphaFoldDB" id="A0A518CM72"/>
<dbReference type="Gene3D" id="3.40.50.1110">
    <property type="entry name" value="SGNH hydrolase"/>
    <property type="match status" value="1"/>
</dbReference>
<proteinExistence type="predicted"/>
<dbReference type="GO" id="GO:0016788">
    <property type="term" value="F:hydrolase activity, acting on ester bonds"/>
    <property type="evidence" value="ECO:0007669"/>
    <property type="project" value="UniProtKB-ARBA"/>
</dbReference>
<evidence type="ECO:0000313" key="1">
    <source>
        <dbReference type="EMBL" id="QDU80326.1"/>
    </source>
</evidence>
<gene>
    <name evidence="1" type="ORF">Pla110_20530</name>
</gene>
<dbReference type="SUPFAM" id="SSF52266">
    <property type="entry name" value="SGNH hydrolase"/>
    <property type="match status" value="1"/>
</dbReference>
<dbReference type="Proteomes" id="UP000317178">
    <property type="component" value="Chromosome"/>
</dbReference>